<feature type="domain" description="Nitrile hydratase beta subunit-like N-terminal" evidence="7">
    <location>
        <begin position="1"/>
        <end position="101"/>
    </location>
</feature>
<dbReference type="Proteomes" id="UP000766904">
    <property type="component" value="Unassembled WGS sequence"/>
</dbReference>
<evidence type="ECO:0000259" key="6">
    <source>
        <dbReference type="Pfam" id="PF02211"/>
    </source>
</evidence>
<dbReference type="PIRSF" id="PIRSF001427">
    <property type="entry name" value="NHase_beta"/>
    <property type="match status" value="1"/>
</dbReference>
<gene>
    <name evidence="8" type="primary">nthB</name>
    <name evidence="8" type="ORF">CV102_09100</name>
</gene>
<reference evidence="8" key="1">
    <citation type="submission" date="2017-11" db="EMBL/GenBank/DDBJ databases">
        <authorList>
            <person name="Kajale S.C."/>
            <person name="Sharma A."/>
        </authorList>
    </citation>
    <scope>NUCLEOTIDE SEQUENCE</scope>
    <source>
        <strain evidence="8">LS1_42</strain>
    </source>
</reference>
<keyword evidence="9" id="KW-1185">Reference proteome</keyword>
<dbReference type="RefSeq" id="WP_148857609.1">
    <property type="nucleotide sequence ID" value="NZ_PHNJ01000004.1"/>
</dbReference>
<dbReference type="EC" id="4.2.1.84" evidence="3"/>
<dbReference type="OrthoDB" id="336519at2157"/>
<evidence type="ECO:0000259" key="7">
    <source>
        <dbReference type="Pfam" id="PF21006"/>
    </source>
</evidence>
<evidence type="ECO:0000313" key="8">
    <source>
        <dbReference type="EMBL" id="TYL38664.1"/>
    </source>
</evidence>
<evidence type="ECO:0000256" key="2">
    <source>
        <dbReference type="ARBA" id="ARBA00009098"/>
    </source>
</evidence>
<dbReference type="Pfam" id="PF02211">
    <property type="entry name" value="NHase_beta_C"/>
    <property type="match status" value="1"/>
</dbReference>
<dbReference type="GO" id="GO:0046914">
    <property type="term" value="F:transition metal ion binding"/>
    <property type="evidence" value="ECO:0007669"/>
    <property type="project" value="InterPro"/>
</dbReference>
<dbReference type="InterPro" id="IPR049054">
    <property type="entry name" value="CN_hydtase_beta-like_N"/>
</dbReference>
<dbReference type="InterPro" id="IPR003168">
    <property type="entry name" value="Nitrile_hydratase_bsu"/>
</dbReference>
<evidence type="ECO:0000256" key="4">
    <source>
        <dbReference type="ARBA" id="ARBA00023239"/>
    </source>
</evidence>
<dbReference type="InterPro" id="IPR008990">
    <property type="entry name" value="Elect_transpt_acc-like_dom_sf"/>
</dbReference>
<organism evidence="8 9">
    <name type="scientific">Natronococcus pandeyae</name>
    <dbReference type="NCBI Taxonomy" id="2055836"/>
    <lineage>
        <taxon>Archaea</taxon>
        <taxon>Methanobacteriati</taxon>
        <taxon>Methanobacteriota</taxon>
        <taxon>Stenosarchaea group</taxon>
        <taxon>Halobacteria</taxon>
        <taxon>Halobacteriales</taxon>
        <taxon>Natrialbaceae</taxon>
        <taxon>Natronococcus</taxon>
    </lineage>
</organism>
<comment type="caution">
    <text evidence="8">The sequence shown here is derived from an EMBL/GenBank/DDBJ whole genome shotgun (WGS) entry which is preliminary data.</text>
</comment>
<evidence type="ECO:0000256" key="5">
    <source>
        <dbReference type="ARBA" id="ARBA00044877"/>
    </source>
</evidence>
<accession>A0A8J8TSD3</accession>
<sequence>MNGIHDLGGMDGFGPVPYDGGESETFHERWEGETYATFVATLGNRFASIDEFRHSIERMPPDFYLESSYYDRWVTALTRLLVENDAIDPEAFAARAEAFEAGNAIVPEYEEPDMLGRLAAGVADSYATDADEESPSFSVGDAVAVRNAHPDGHTRCPRYARRARGEVVAHRGTHVLPDARAHGRDGAEPLYQVAFDGAELWGEDAEPGVSVTLDLWESYLKPADAGTEGER</sequence>
<dbReference type="Gene3D" id="1.10.472.20">
    <property type="entry name" value="Nitrile hydratase, beta subunit"/>
    <property type="match status" value="1"/>
</dbReference>
<comment type="similarity">
    <text evidence="2">Belongs to the nitrile hydratase subunit beta family.</text>
</comment>
<comment type="function">
    <text evidence="1">NHase catalyzes the hydration of various nitrile compounds to the corresponding amides.</text>
</comment>
<feature type="domain" description="Nitrile hydratase beta subunit" evidence="6">
    <location>
        <begin position="131"/>
        <end position="221"/>
    </location>
</feature>
<dbReference type="EMBL" id="PHNJ01000004">
    <property type="protein sequence ID" value="TYL38664.1"/>
    <property type="molecule type" value="Genomic_DNA"/>
</dbReference>
<evidence type="ECO:0000256" key="3">
    <source>
        <dbReference type="ARBA" id="ARBA00013079"/>
    </source>
</evidence>
<dbReference type="InterPro" id="IPR024690">
    <property type="entry name" value="CN_hydtase_beta_dom_C"/>
</dbReference>
<dbReference type="SUPFAM" id="SSF50090">
    <property type="entry name" value="Electron transport accessory proteins"/>
    <property type="match status" value="1"/>
</dbReference>
<proteinExistence type="inferred from homology"/>
<dbReference type="GO" id="GO:0018822">
    <property type="term" value="F:nitrile hydratase activity"/>
    <property type="evidence" value="ECO:0007669"/>
    <property type="project" value="UniProtKB-EC"/>
</dbReference>
<name>A0A8J8TSD3_9EURY</name>
<protein>
    <recommendedName>
        <fullName evidence="3">nitrile hydratase</fullName>
        <ecNumber evidence="3">4.2.1.84</ecNumber>
    </recommendedName>
</protein>
<comment type="catalytic activity">
    <reaction evidence="5">
        <text>an aliphatic primary amide = an aliphatic nitrile + H2O</text>
        <dbReference type="Rhea" id="RHEA:12673"/>
        <dbReference type="ChEBI" id="CHEBI:15377"/>
        <dbReference type="ChEBI" id="CHEBI:65285"/>
        <dbReference type="ChEBI" id="CHEBI:80291"/>
        <dbReference type="EC" id="4.2.1.84"/>
    </reaction>
</comment>
<dbReference type="Gene3D" id="2.30.30.50">
    <property type="match status" value="1"/>
</dbReference>
<dbReference type="InterPro" id="IPR042262">
    <property type="entry name" value="CN_hydtase_beta_C"/>
</dbReference>
<evidence type="ECO:0000256" key="1">
    <source>
        <dbReference type="ARBA" id="ARBA00004042"/>
    </source>
</evidence>
<dbReference type="NCBIfam" id="TIGR03888">
    <property type="entry name" value="nitrile_beta"/>
    <property type="match status" value="1"/>
</dbReference>
<evidence type="ECO:0000313" key="9">
    <source>
        <dbReference type="Proteomes" id="UP000766904"/>
    </source>
</evidence>
<keyword evidence="4" id="KW-0456">Lyase</keyword>
<dbReference type="AlphaFoldDB" id="A0A8J8TSD3"/>
<dbReference type="Pfam" id="PF21006">
    <property type="entry name" value="NHase_beta_N"/>
    <property type="match status" value="1"/>
</dbReference>